<dbReference type="Pfam" id="PF21910">
    <property type="entry name" value="GH85_C"/>
    <property type="match status" value="1"/>
</dbReference>
<dbReference type="GO" id="GO:0033925">
    <property type="term" value="F:mannosyl-glycoprotein endo-beta-N-acetylglucosaminidase activity"/>
    <property type="evidence" value="ECO:0007669"/>
    <property type="project" value="InterPro"/>
</dbReference>
<feature type="transmembrane region" description="Helical" evidence="2">
    <location>
        <begin position="38"/>
        <end position="58"/>
    </location>
</feature>
<dbReference type="Gene3D" id="3.20.20.80">
    <property type="entry name" value="Glycosidases"/>
    <property type="match status" value="1"/>
</dbReference>
<dbReference type="SMART" id="SM00089">
    <property type="entry name" value="PKD"/>
    <property type="match status" value="1"/>
</dbReference>
<dbReference type="InterPro" id="IPR032979">
    <property type="entry name" value="ENGase"/>
</dbReference>
<dbReference type="InterPro" id="IPR013783">
    <property type="entry name" value="Ig-like_fold"/>
</dbReference>
<dbReference type="InterPro" id="IPR008979">
    <property type="entry name" value="Galactose-bd-like_sf"/>
</dbReference>
<gene>
    <name evidence="5" type="ORF">C8Z91_00095</name>
</gene>
<feature type="domain" description="F5/8 type C" evidence="3">
    <location>
        <begin position="772"/>
        <end position="918"/>
    </location>
</feature>
<proteinExistence type="predicted"/>
<keyword evidence="2" id="KW-1133">Transmembrane helix</keyword>
<accession>A0A2T6GAN0</accession>
<name>A0A2T6GAN0_9BACL</name>
<evidence type="ECO:0000259" key="3">
    <source>
        <dbReference type="PROSITE" id="PS50022"/>
    </source>
</evidence>
<dbReference type="Pfam" id="PF00801">
    <property type="entry name" value="PKD"/>
    <property type="match status" value="1"/>
</dbReference>
<dbReference type="SUPFAM" id="SSF49299">
    <property type="entry name" value="PKD domain"/>
    <property type="match status" value="1"/>
</dbReference>
<dbReference type="InterPro" id="IPR000421">
    <property type="entry name" value="FA58C"/>
</dbReference>
<organism evidence="5 6">
    <name type="scientific">Paenibacillus elgii</name>
    <dbReference type="NCBI Taxonomy" id="189691"/>
    <lineage>
        <taxon>Bacteria</taxon>
        <taxon>Bacillati</taxon>
        <taxon>Bacillota</taxon>
        <taxon>Bacilli</taxon>
        <taxon>Bacillales</taxon>
        <taxon>Paenibacillaceae</taxon>
        <taxon>Paenibacillus</taxon>
    </lineage>
</organism>
<comment type="caution">
    <text evidence="5">The sequence shown here is derived from an EMBL/GenBank/DDBJ whole genome shotgun (WGS) entry which is preliminary data.</text>
</comment>
<reference evidence="5 6" key="1">
    <citation type="submission" date="2018-03" db="EMBL/GenBank/DDBJ databases">
        <title>Genome sequence of Paenibacillus elgii strain AC13 an antimicrobial compound producing bacteria.</title>
        <authorList>
            <person name="Kurokawa A.S."/>
            <person name="Araujo J.F."/>
            <person name="Costa R.A."/>
            <person name="Ortega D.B."/>
            <person name="Pires A.S."/>
            <person name="Pappas G.J.Jr."/>
            <person name="Franco O.L."/>
            <person name="Barreto C."/>
            <person name="Magalhaes B.S."/>
            <person name="Kruger R.H."/>
        </authorList>
    </citation>
    <scope>NUCLEOTIDE SEQUENCE [LARGE SCALE GENOMIC DNA]</scope>
    <source>
        <strain evidence="5 6">AC13</strain>
    </source>
</reference>
<dbReference type="Gene3D" id="2.60.40.10">
    <property type="entry name" value="Immunoglobulins"/>
    <property type="match status" value="2"/>
</dbReference>
<dbReference type="AlphaFoldDB" id="A0A2T6GAN0"/>
<dbReference type="Pfam" id="PF03644">
    <property type="entry name" value="Glyco_hydro_85"/>
    <property type="match status" value="1"/>
</dbReference>
<dbReference type="PROSITE" id="PS50022">
    <property type="entry name" value="FA58C_3"/>
    <property type="match status" value="1"/>
</dbReference>
<dbReference type="Proteomes" id="UP000244184">
    <property type="component" value="Unassembled WGS sequence"/>
</dbReference>
<dbReference type="GO" id="GO:0005829">
    <property type="term" value="C:cytosol"/>
    <property type="evidence" value="ECO:0007669"/>
    <property type="project" value="UniProtKB-SubCell"/>
</dbReference>
<dbReference type="Gene3D" id="2.60.120.260">
    <property type="entry name" value="Galactose-binding domain-like"/>
    <property type="match status" value="2"/>
</dbReference>
<evidence type="ECO:0000313" key="5">
    <source>
        <dbReference type="EMBL" id="PUA41219.1"/>
    </source>
</evidence>
<dbReference type="CDD" id="cd00146">
    <property type="entry name" value="PKD"/>
    <property type="match status" value="1"/>
</dbReference>
<dbReference type="CDD" id="cd06547">
    <property type="entry name" value="GH85_ENGase"/>
    <property type="match status" value="1"/>
</dbReference>
<feature type="region of interest" description="Disordered" evidence="1">
    <location>
        <begin position="1"/>
        <end position="27"/>
    </location>
</feature>
<dbReference type="InterPro" id="IPR005201">
    <property type="entry name" value="TIM_ENGase"/>
</dbReference>
<dbReference type="InterPro" id="IPR035986">
    <property type="entry name" value="PKD_dom_sf"/>
</dbReference>
<sequence length="920" mass="100779">MECGAFPNPLKGGGGCPESNPDNPKFIPNGRNKMKKRWTGLLLFMFSCLMFAAGAQAAQPHSSYWFPEDLLRWTPQGDKDAEFNRSTIALQDRFTGYQVNKHATVEPKVAALSAMNRQTSGVPSQGSEKFDANTFGYWAYVDKLVYWGGSSGEGIIVPPSADVTDAAHKNGVPVLGTVFFPPSVYGGKFEWVKQTIRQNPDGSFPVADKLLEVANYYGFDGWFINQETEGATPEDAATMQKFLAYLQAKKPAGMQIMWYDSMTSSGSIDWQNALTDRNQMFLQQGSERRSDSMFLNFWWRSLDPSASKAKSLGRSPYELFTGIDVEAKGYDTKISWNAIFPEGKKAVTSLGIYRPDWAFNSSENQEQFYAKENEFWVGPTGNPANTSGTADWKGIAHYVVEQSPVNDLPFTTNFNTGNGQLFAVNGEVVRMTPWNNRSLQDVLPTWRWIAESKGEALKPSFDFTTAYYGGSSLKLAGTLSPQNATNLKLYKTDLLVEQNTKLSLTFKTQTKHADLKVGLSFADQPDKFVFLDAGGLHPGTWDTQTFNLNPYRGKRIAAISLYADAKQTISDFSVNIGQLSVYNAKDDPNPVPEVRGLNVKEAEFKDGIYSDARLEWSATERPVRYFEVYRVKPDGSKELLGVTPNRVYYVPMLRRIGPEAQTKLEVVALSADGRRGKAAQTVITWPAYPKPVAAFAADKTLVAPGQPVTFIDQSSEVTEQRVWSFPGGTPSTSTEKQPVVTYAAEGTYSVTLTAKNSVGDSTVTKEAFITVTKDAAGGVKNLALNKPATADGACGPNEAAAYAFDGKVTGNSKWCALGSGPHWLSVDLGASYTISEFVVKHAEAGGEAAAFNTRDFHIQVSNDGSTWSDVVQVQGNTAAESKHPIALTKARYVKLTIDKATQGGDTAARIYEFEVNGLAK</sequence>
<keyword evidence="2" id="KW-0472">Membrane</keyword>
<dbReference type="InterPro" id="IPR022409">
    <property type="entry name" value="PKD/Chitinase_dom"/>
</dbReference>
<dbReference type="EMBL" id="PYHP01000001">
    <property type="protein sequence ID" value="PUA41219.1"/>
    <property type="molecule type" value="Genomic_DNA"/>
</dbReference>
<dbReference type="SUPFAM" id="SSF49785">
    <property type="entry name" value="Galactose-binding domain-like"/>
    <property type="match status" value="1"/>
</dbReference>
<feature type="domain" description="PKD" evidence="4">
    <location>
        <begin position="691"/>
        <end position="776"/>
    </location>
</feature>
<protein>
    <submittedName>
        <fullName evidence="5">Endo-beta-N-acetylglucosaminidase</fullName>
    </submittedName>
</protein>
<dbReference type="Pfam" id="PF22633">
    <property type="entry name" value="F5_F8_type_C_2"/>
    <property type="match status" value="1"/>
</dbReference>
<dbReference type="InterPro" id="IPR054110">
    <property type="entry name" value="EndoD-like_D2"/>
</dbReference>
<dbReference type="PROSITE" id="PS50093">
    <property type="entry name" value="PKD"/>
    <property type="match status" value="1"/>
</dbReference>
<evidence type="ECO:0000256" key="2">
    <source>
        <dbReference type="SAM" id="Phobius"/>
    </source>
</evidence>
<dbReference type="InterPro" id="IPR000601">
    <property type="entry name" value="PKD_dom"/>
</dbReference>
<evidence type="ECO:0000313" key="6">
    <source>
        <dbReference type="Proteomes" id="UP000244184"/>
    </source>
</evidence>
<dbReference type="PANTHER" id="PTHR13246">
    <property type="entry name" value="ENDO BETA N-ACETYLGLUCOSAMINIDASE"/>
    <property type="match status" value="1"/>
</dbReference>
<keyword evidence="2" id="KW-0812">Transmembrane</keyword>
<evidence type="ECO:0000256" key="1">
    <source>
        <dbReference type="SAM" id="MobiDB-lite"/>
    </source>
</evidence>
<dbReference type="PANTHER" id="PTHR13246:SF1">
    <property type="entry name" value="CYTOSOLIC ENDO-BETA-N-ACETYLGLUCOSAMINIDASE"/>
    <property type="match status" value="1"/>
</dbReference>
<evidence type="ECO:0000259" key="4">
    <source>
        <dbReference type="PROSITE" id="PS50093"/>
    </source>
</evidence>